<dbReference type="GeneID" id="20819284"/>
<comment type="similarity">
    <text evidence="1">Belongs to the beclin family.</text>
</comment>
<dbReference type="Gene3D" id="1.10.418.40">
    <property type="entry name" value="Autophagy protein 6/Beclin 1"/>
    <property type="match status" value="1"/>
</dbReference>
<proteinExistence type="inferred from homology"/>
<dbReference type="EMBL" id="KI913216">
    <property type="protein sequence ID" value="ETV66127.1"/>
    <property type="molecule type" value="Genomic_DNA"/>
</dbReference>
<dbReference type="RefSeq" id="XP_009844316.1">
    <property type="nucleotide sequence ID" value="XM_009846014.1"/>
</dbReference>
<dbReference type="GO" id="GO:0000045">
    <property type="term" value="P:autophagosome assembly"/>
    <property type="evidence" value="ECO:0007669"/>
    <property type="project" value="TreeGrafter"/>
</dbReference>
<dbReference type="GO" id="GO:0043548">
    <property type="term" value="F:phosphatidylinositol 3-kinase binding"/>
    <property type="evidence" value="ECO:0007669"/>
    <property type="project" value="TreeGrafter"/>
</dbReference>
<dbReference type="PANTHER" id="PTHR12768:SF4">
    <property type="entry name" value="BECLIN-1"/>
    <property type="match status" value="1"/>
</dbReference>
<dbReference type="GO" id="GO:0034272">
    <property type="term" value="C:phosphatidylinositol 3-kinase complex, class III, type II"/>
    <property type="evidence" value="ECO:0007669"/>
    <property type="project" value="TreeGrafter"/>
</dbReference>
<dbReference type="AlphaFoldDB" id="W4FF50"/>
<dbReference type="GO" id="GO:0045324">
    <property type="term" value="P:late endosome to vacuole transport"/>
    <property type="evidence" value="ECO:0007669"/>
    <property type="project" value="TreeGrafter"/>
</dbReference>
<evidence type="ECO:0000259" key="4">
    <source>
        <dbReference type="Pfam" id="PF04111"/>
    </source>
</evidence>
<feature type="domain" description="Atg6 BARA" evidence="4">
    <location>
        <begin position="210"/>
        <end position="382"/>
    </location>
</feature>
<evidence type="ECO:0000256" key="2">
    <source>
        <dbReference type="SAM" id="Coils"/>
    </source>
</evidence>
<feature type="coiled-coil region" evidence="2">
    <location>
        <begin position="143"/>
        <end position="170"/>
    </location>
</feature>
<dbReference type="OrthoDB" id="20368at2759"/>
<dbReference type="InterPro" id="IPR040455">
    <property type="entry name" value="Atg6_BARA"/>
</dbReference>
<dbReference type="GO" id="GO:0030674">
    <property type="term" value="F:protein-macromolecule adaptor activity"/>
    <property type="evidence" value="ECO:0007669"/>
    <property type="project" value="TreeGrafter"/>
</dbReference>
<name>W4FF50_APHAT</name>
<protein>
    <recommendedName>
        <fullName evidence="4">Atg6 BARA domain-containing protein</fullName>
    </recommendedName>
</protein>
<dbReference type="GO" id="GO:0000407">
    <property type="term" value="C:phagophore assembly site"/>
    <property type="evidence" value="ECO:0007669"/>
    <property type="project" value="TreeGrafter"/>
</dbReference>
<accession>W4FF50</accession>
<dbReference type="InterPro" id="IPR007243">
    <property type="entry name" value="Atg6/Beclin"/>
</dbReference>
<evidence type="ECO:0000256" key="3">
    <source>
        <dbReference type="SAM" id="MobiDB-lite"/>
    </source>
</evidence>
<dbReference type="GO" id="GO:0034271">
    <property type="term" value="C:phosphatidylinositol 3-kinase complex, class III, type I"/>
    <property type="evidence" value="ECO:0007669"/>
    <property type="project" value="TreeGrafter"/>
</dbReference>
<dbReference type="PANTHER" id="PTHR12768">
    <property type="entry name" value="BECLIN 1"/>
    <property type="match status" value="1"/>
</dbReference>
<reference evidence="5" key="1">
    <citation type="submission" date="2013-12" db="EMBL/GenBank/DDBJ databases">
        <title>The Genome Sequence of Aphanomyces astaci APO3.</title>
        <authorList>
            <consortium name="The Broad Institute Genomics Platform"/>
            <person name="Russ C."/>
            <person name="Tyler B."/>
            <person name="van West P."/>
            <person name="Dieguez-Uribeondo J."/>
            <person name="Young S.K."/>
            <person name="Zeng Q."/>
            <person name="Gargeya S."/>
            <person name="Fitzgerald M."/>
            <person name="Abouelleil A."/>
            <person name="Alvarado L."/>
            <person name="Chapman S.B."/>
            <person name="Gainer-Dewar J."/>
            <person name="Goldberg J."/>
            <person name="Griggs A."/>
            <person name="Gujja S."/>
            <person name="Hansen M."/>
            <person name="Howarth C."/>
            <person name="Imamovic A."/>
            <person name="Ireland A."/>
            <person name="Larimer J."/>
            <person name="McCowan C."/>
            <person name="Murphy C."/>
            <person name="Pearson M."/>
            <person name="Poon T.W."/>
            <person name="Priest M."/>
            <person name="Roberts A."/>
            <person name="Saif S."/>
            <person name="Shea T."/>
            <person name="Sykes S."/>
            <person name="Wortman J."/>
            <person name="Nusbaum C."/>
            <person name="Birren B."/>
        </authorList>
    </citation>
    <scope>NUCLEOTIDE SEQUENCE [LARGE SCALE GENOMIC DNA]</scope>
    <source>
        <strain evidence="5">APO3</strain>
    </source>
</reference>
<dbReference type="STRING" id="112090.W4FF50"/>
<feature type="compositionally biased region" description="Low complexity" evidence="3">
    <location>
        <begin position="393"/>
        <end position="408"/>
    </location>
</feature>
<feature type="region of interest" description="Disordered" evidence="3">
    <location>
        <begin position="387"/>
        <end position="408"/>
    </location>
</feature>
<gene>
    <name evidence="5" type="ORF">H257_17288</name>
</gene>
<keyword evidence="2" id="KW-0175">Coiled coil</keyword>
<dbReference type="InterPro" id="IPR038274">
    <property type="entry name" value="Atg6/Beclin_C_sf"/>
</dbReference>
<dbReference type="VEuPathDB" id="FungiDB:H257_17288"/>
<sequence>MDRTATMMQQHCMRCRNIGTSLDESYVNVNATSVHMPPSASMSLSVMRDRESSHADVSSHVKKIQRLHAISESITASATTSLPAMCPECLQILTQMLEKSDARARQEKKALAAFIATVPKPVRSSSIKSPSPAPSFRPADPSLVAIHDERMSIQVELQQLQDELRGVEVEEAAMWARINDELMAVDVAHDARDASVARLLEMESRLHIIRRMNVWNDAFYIWHKGPFGTINGFCLGRLPRHHIDWHEINAGWGDVALVVVLLMETMDIPIRDFQVVPLGSYSKIRRLHPSPTMEYALHGGDSDNYVESPFNLGLAALLKVVAHLGEYAEATDSTFRLPYKIGATTADVGGLSLLFGRDEEVWTKACKSILTNLKWLLAWTSKAASTPIANEGTSSSTTTRPTTKGGRH</sequence>
<dbReference type="Pfam" id="PF04111">
    <property type="entry name" value="APG6"/>
    <property type="match status" value="1"/>
</dbReference>
<organism evidence="5">
    <name type="scientific">Aphanomyces astaci</name>
    <name type="common">Crayfish plague agent</name>
    <dbReference type="NCBI Taxonomy" id="112090"/>
    <lineage>
        <taxon>Eukaryota</taxon>
        <taxon>Sar</taxon>
        <taxon>Stramenopiles</taxon>
        <taxon>Oomycota</taxon>
        <taxon>Saprolegniomycetes</taxon>
        <taxon>Saprolegniales</taxon>
        <taxon>Verrucalvaceae</taxon>
        <taxon>Aphanomyces</taxon>
    </lineage>
</organism>
<evidence type="ECO:0000256" key="1">
    <source>
        <dbReference type="ARBA" id="ARBA00005965"/>
    </source>
</evidence>
<dbReference type="GO" id="GO:0000423">
    <property type="term" value="P:mitophagy"/>
    <property type="evidence" value="ECO:0007669"/>
    <property type="project" value="TreeGrafter"/>
</dbReference>
<evidence type="ECO:0000313" key="5">
    <source>
        <dbReference type="EMBL" id="ETV66127.1"/>
    </source>
</evidence>
<dbReference type="GO" id="GO:0006995">
    <property type="term" value="P:cellular response to nitrogen starvation"/>
    <property type="evidence" value="ECO:0007669"/>
    <property type="project" value="TreeGrafter"/>
</dbReference>